<dbReference type="SUPFAM" id="SSF48452">
    <property type="entry name" value="TPR-like"/>
    <property type="match status" value="1"/>
</dbReference>
<accession>A0A2G2WVY6</accession>
<dbReference type="InterPro" id="IPR041677">
    <property type="entry name" value="DNA2/NAM7_AAA_11"/>
</dbReference>
<dbReference type="STRING" id="33114.A0A2G2WVY6"/>
<protein>
    <recommendedName>
        <fullName evidence="6">UvrD-like helicase ATP-binding domain-containing protein</fullName>
    </recommendedName>
</protein>
<keyword evidence="2 5" id="KW-0378">Hydrolase</keyword>
<feature type="domain" description="UvrD-like helicase ATP-binding" evidence="6">
    <location>
        <begin position="1001"/>
        <end position="1392"/>
    </location>
</feature>
<keyword evidence="1 5" id="KW-0547">Nucleotide-binding</keyword>
<dbReference type="PANTHER" id="PTHR21529:SF10">
    <property type="entry name" value="UVRD-LIKE HELICASE ATP-BINDING DOMAIN-CONTAINING PROTEIN"/>
    <property type="match status" value="1"/>
</dbReference>
<dbReference type="FunFam" id="3.40.50.300:FF:000326">
    <property type="entry name" value="P-loop containing nucleoside triphosphate hydrolase"/>
    <property type="match status" value="1"/>
</dbReference>
<dbReference type="Pfam" id="PF20073">
    <property type="entry name" value="DUF6469"/>
    <property type="match status" value="1"/>
</dbReference>
<dbReference type="EMBL" id="MLFT02000004">
    <property type="protein sequence ID" value="PHT49418.1"/>
    <property type="molecule type" value="Genomic_DNA"/>
</dbReference>
<comment type="caution">
    <text evidence="7">The sequence shown here is derived from an EMBL/GenBank/DDBJ whole genome shotgun (WGS) entry which is preliminary data.</text>
</comment>
<reference evidence="7 8" key="1">
    <citation type="journal article" date="2017" name="Genome Biol.">
        <title>New reference genome sequences of hot pepper reveal the massive evolution of plant disease-resistance genes by retroduplication.</title>
        <authorList>
            <person name="Kim S."/>
            <person name="Park J."/>
            <person name="Yeom S.I."/>
            <person name="Kim Y.M."/>
            <person name="Seo E."/>
            <person name="Kim K.T."/>
            <person name="Kim M.S."/>
            <person name="Lee J.M."/>
            <person name="Cheong K."/>
            <person name="Shin H.S."/>
            <person name="Kim S.B."/>
            <person name="Han K."/>
            <person name="Lee J."/>
            <person name="Park M."/>
            <person name="Lee H.A."/>
            <person name="Lee H.Y."/>
            <person name="Lee Y."/>
            <person name="Oh S."/>
            <person name="Lee J.H."/>
            <person name="Choi E."/>
            <person name="Choi E."/>
            <person name="Lee S.E."/>
            <person name="Jeon J."/>
            <person name="Kim H."/>
            <person name="Choi G."/>
            <person name="Song H."/>
            <person name="Lee J."/>
            <person name="Lee S.C."/>
            <person name="Kwon J.K."/>
            <person name="Lee H.Y."/>
            <person name="Koo N."/>
            <person name="Hong Y."/>
            <person name="Kim R.W."/>
            <person name="Kang W.H."/>
            <person name="Huh J.H."/>
            <person name="Kang B.C."/>
            <person name="Yang T.J."/>
            <person name="Lee Y.H."/>
            <person name="Bennetzen J.L."/>
            <person name="Choi D."/>
        </authorList>
    </citation>
    <scope>NUCLEOTIDE SEQUENCE [LARGE SCALE GENOMIC DNA]</scope>
    <source>
        <strain evidence="8">cv. PBC81</strain>
    </source>
</reference>
<dbReference type="Pfam" id="PF13086">
    <property type="entry name" value="AAA_11"/>
    <property type="match status" value="1"/>
</dbReference>
<reference evidence="8" key="2">
    <citation type="journal article" date="2017" name="J. Anim. Genet.">
        <title>Multiple reference genome sequences of hot pepper reveal the massive evolution of plant disease resistance genes by retroduplication.</title>
        <authorList>
            <person name="Kim S."/>
            <person name="Park J."/>
            <person name="Yeom S.-I."/>
            <person name="Kim Y.-M."/>
            <person name="Seo E."/>
            <person name="Kim K.-T."/>
            <person name="Kim M.-S."/>
            <person name="Lee J.M."/>
            <person name="Cheong K."/>
            <person name="Shin H.-S."/>
            <person name="Kim S.-B."/>
            <person name="Han K."/>
            <person name="Lee J."/>
            <person name="Park M."/>
            <person name="Lee H.-A."/>
            <person name="Lee H.-Y."/>
            <person name="Lee Y."/>
            <person name="Oh S."/>
            <person name="Lee J.H."/>
            <person name="Choi E."/>
            <person name="Choi E."/>
            <person name="Lee S.E."/>
            <person name="Jeon J."/>
            <person name="Kim H."/>
            <person name="Choi G."/>
            <person name="Song H."/>
            <person name="Lee J."/>
            <person name="Lee S.-C."/>
            <person name="Kwon J.-K."/>
            <person name="Lee H.-Y."/>
            <person name="Koo N."/>
            <person name="Hong Y."/>
            <person name="Kim R.W."/>
            <person name="Kang W.-H."/>
            <person name="Huh J.H."/>
            <person name="Kang B.-C."/>
            <person name="Yang T.-J."/>
            <person name="Lee Y.-H."/>
            <person name="Bennetzen J.L."/>
            <person name="Choi D."/>
        </authorList>
    </citation>
    <scope>NUCLEOTIDE SEQUENCE [LARGE SCALE GENOMIC DNA]</scope>
    <source>
        <strain evidence="8">cv. PBC81</strain>
    </source>
</reference>
<dbReference type="Proteomes" id="UP000224567">
    <property type="component" value="Unassembled WGS sequence"/>
</dbReference>
<evidence type="ECO:0000256" key="3">
    <source>
        <dbReference type="ARBA" id="ARBA00022806"/>
    </source>
</evidence>
<dbReference type="InterPro" id="IPR014016">
    <property type="entry name" value="UvrD-like_ATP-bd"/>
</dbReference>
<dbReference type="InterPro" id="IPR047187">
    <property type="entry name" value="SF1_C_Upf1"/>
</dbReference>
<gene>
    <name evidence="7" type="ORF">CQW23_09165</name>
</gene>
<feature type="binding site" evidence="5">
    <location>
        <begin position="1022"/>
        <end position="1029"/>
    </location>
    <ligand>
        <name>ATP</name>
        <dbReference type="ChEBI" id="CHEBI:30616"/>
    </ligand>
</feature>
<dbReference type="SUPFAM" id="SSF52540">
    <property type="entry name" value="P-loop containing nucleoside triphosphate hydrolases"/>
    <property type="match status" value="2"/>
</dbReference>
<sequence length="2649" mass="301978">MEKKKHITWAKDDFIDLVLSWSIKDIFDETLYQNKVVKIPESFESVDHYLSSFSFPLLEESRADIAASLKDIVKAPFAELISVDEVEPNGSLVFSVEIDYWRDKCSDSRVPYSASCGDIVVISSVKPESVNDLQRSGYWTFASVTDANENDTSTNFIVRVPPSSGFVKGRRSWHVVFLVNVMPSSRVWNALRVKENRYMIEKVLCPVHEKSIEQKCDVCSEYDGPVGVVTSTLLSKLNDSQANAIFTSLAAVKCHHKASFGLIYGPPGAGKTHTLSVMLIALLHMKCRTVTCAPTDVAAARVAFQLVKLVRASFKNEFDGFCPLGDMLFFGTKNYADGQDVAEVSLDYRVNRLMECLAAETGWKDCLRTVISFLEDYQYFDVKNELIKIKSRFSRAASSLRRCILVICTHVPIRFLGVGNVERIVRSLSVLDSLEEMLIQQPFGVSLSSECIVLKDLQKCLGTLDFPSASSKGQIIEFCIQMASSFFCAASTSFKLHSVDMKPFDLVIIDDANQMKECESVLLLQLRGLKHVVLAGDECQLSSIVKSRISREAGFGKSLFERLGSLCHAKHILNIEYRMHPSISQFPNSVFHRRQILDAYDVDRKAYEKLYLAGQRFGPYAFINVPWGEEELDNLGHRRNLVEVALVMQLLQSLFNAWSTSKMKLSVGVISPYAAQVLAIEDRLSQKYNKHAHFEVSVKTIDGFLGGEYDVVIVSTVRSNHAGSVGFLSSFHWTNVALTRARHCLWILGNEQTLMNSNSIWEALVRDAKDRQCFFHADEDTDMRKTILDVKKELDQLDDFLNGDSILFKEQRWKVVFSENFRKSFRKLASSCLRKYVLLLLVKLASGWRPKRKNVELVCESSNQVVNQFKVAEGRYIVCTVDIQKEIIYTQVLKVWDILPLEEVPAFLRRLDALFLMYTYEFIGLCKAKYFEGDLEVPRTWKILRVVQYKRDTESELNRHSGYVESSSVSESFLLMKFYSLSSGLVTHMLSDSHGEGVDVPFEVTNEEREIILSPKSSFILGRSGTGKTTVLTMKLFQKEQQHHCSIHGLNVSEVAGIGSFEETEQSRYIGEASKTTLHQLFVTVSPRLCFAVNKQVSQLKRFALGGSFWAESSFETDDLDGMTRFRDIPNSFIDIPCKNYPLVITFHKFLMMLDGSVGSSYFDRFNLKWKPSKDKSLRAVAVETFIREKEINYGRFCCSYWPHFRSQLTKNLDPSRVYIEIMSHIKGGQRARDFHDGKLSRDAYVSMSKKRVSNLSDEKREGLYDIFLAYEKMKVKRGEFDVSDLVNDLHLRLKRHPLGGDKMDFVYIDEVQDLTMRQLSLFKYICRNVDEGFVFSGDTAQTIARGIDFRFEDIRNLFYTEFVMNSKRIASRNDKGLLSGIFQLRQNFRTHSGVLKFAQSVINLLSHFFPRSVDVLEPETSLIDGAAPVLLKPGDGENAIVTIFGNKGNSSGKIVGFGAEQVILVRDESAKREIYGLVGQKALILTIIECKGLEFEDVLLYNFFSSSPLGSQWRVIYAFMKERGVADYSFPSFCDTRHNILCSELKQLYVAITRTRQRLWICESVDEFSRPMFNYWRNLSLIEVKNVDNSVTDTLQSFSTPEEWKSRGMKLFWEKNYEMALMCFKQAGETGWEKRAKADGLMATAERLRSSDPNKALTRLLEAAQIFYSIGRFKSAADCFYDVKDYKQAGTIYLDKCGDLIKAAECFLLAGHYKRAAELYAKGNYFKECLSACTKGKCYVLGLEYIENWKQRAGQRSYAGKIAVDIAEIGIEFLKNCAANYFTLKDRESKMKFVNAFPTKEMKRRFLMSRKCLDELLLLEQESGNFAEAAEIARLNGDILREADLFGKVGDYDKACSLVIMYSFSHSLWMDGSKGWPLKSFVQTEELVKKAMTFARHGSNFETTCIEFEVLSNHLGDWTELTSIFSASKKCKSFLGEILCCRKILDFHFQYDVTKYVWDDKLSGNLSVSEELILCCPVSVGTLHHFWNSWKKNVVDVLDSLECLGDIDFGEFKGIGEFSQKYFGVRRQLNGPSVTYVLLHPTAEWVKNIQSSFIRRNKQMVFIDARHFVSAVHTHWHTALLVVGLKVLETLASLYELAAKSMTLFQQSLCLLYVYEIAKFVIASKHHLLNCFELRIQNVLTLVSRKYFELVFPLDPRQSMVDSVIPLRRTELSRYLLQECIVQDICTSDRLSYGQIVRMVIVCLAFGKLPEELCEKIVGSIPSDISWKSFIEILCCMKHRECREDFDNVYPKCSEESMEVTFLQKFCEALQDTVSANWKKKDENWMKIDDFLSPGCFLYLVERFLILVSQHRGIFFTIKSSFVEWLISEQFEARPTSRNAIATPLLENFYDSVLVMVQELLYDNVGIVVWIARSKVNVNLYYKKMVLRLVFVLCLLCVNCEKYYDVLFNVLSIDDVRYQLPEELCVILQRGIESNNIQINDFVEAFQSGGDTLIVVSLGEMIVTGVEYSNVVSVQLGENCLREDILSLLLPARTDSSIDQSVTIPEVMSCVNFSSHCGSQPMISAANPVFYQHVQMNWSVFQEMSDVLKSTGSRSSASVLTVRFKEEVSANVNFLTAAINLCSEKKLHVDADMMEEARNMLQELIQLHSLMTTSTVGKISIEHLLKSLLSRQPKLEVFLNHFVVPKGA</sequence>
<keyword evidence="8" id="KW-1185">Reference proteome</keyword>
<evidence type="ECO:0000256" key="5">
    <source>
        <dbReference type="PROSITE-ProRule" id="PRU00560"/>
    </source>
</evidence>
<dbReference type="GO" id="GO:0016787">
    <property type="term" value="F:hydrolase activity"/>
    <property type="evidence" value="ECO:0007669"/>
    <property type="project" value="UniProtKB-UniRule"/>
</dbReference>
<dbReference type="Gene3D" id="3.40.50.300">
    <property type="entry name" value="P-loop containing nucleotide triphosphate hydrolases"/>
    <property type="match status" value="4"/>
</dbReference>
<dbReference type="GO" id="GO:0005524">
    <property type="term" value="F:ATP binding"/>
    <property type="evidence" value="ECO:0007669"/>
    <property type="project" value="UniProtKB-UniRule"/>
</dbReference>
<proteinExistence type="predicted"/>
<dbReference type="PANTHER" id="PTHR21529">
    <property type="entry name" value="MAMMARY TURMOR VIRUS RECEPTOR HOMOLOG 1, 2 MTVR1, 2"/>
    <property type="match status" value="1"/>
</dbReference>
<evidence type="ECO:0000313" key="7">
    <source>
        <dbReference type="EMBL" id="PHT49418.1"/>
    </source>
</evidence>
<dbReference type="Pfam" id="PF00580">
    <property type="entry name" value="UvrD-helicase"/>
    <property type="match status" value="1"/>
</dbReference>
<keyword evidence="3 5" id="KW-0347">Helicase</keyword>
<evidence type="ECO:0000313" key="8">
    <source>
        <dbReference type="Proteomes" id="UP000224567"/>
    </source>
</evidence>
<evidence type="ECO:0000256" key="4">
    <source>
        <dbReference type="ARBA" id="ARBA00022840"/>
    </source>
</evidence>
<dbReference type="GO" id="GO:0004386">
    <property type="term" value="F:helicase activity"/>
    <property type="evidence" value="ECO:0007669"/>
    <property type="project" value="UniProtKB-UniRule"/>
</dbReference>
<keyword evidence="4 5" id="KW-0067">ATP-binding</keyword>
<dbReference type="InterPro" id="IPR041679">
    <property type="entry name" value="DNA2/NAM7-like_C"/>
</dbReference>
<evidence type="ECO:0000259" key="6">
    <source>
        <dbReference type="PROSITE" id="PS51198"/>
    </source>
</evidence>
<dbReference type="InterPro" id="IPR039904">
    <property type="entry name" value="TRANK1"/>
</dbReference>
<organism evidence="7 8">
    <name type="scientific">Capsicum baccatum</name>
    <name type="common">Peruvian pepper</name>
    <dbReference type="NCBI Taxonomy" id="33114"/>
    <lineage>
        <taxon>Eukaryota</taxon>
        <taxon>Viridiplantae</taxon>
        <taxon>Streptophyta</taxon>
        <taxon>Embryophyta</taxon>
        <taxon>Tracheophyta</taxon>
        <taxon>Spermatophyta</taxon>
        <taxon>Magnoliopsida</taxon>
        <taxon>eudicotyledons</taxon>
        <taxon>Gunneridae</taxon>
        <taxon>Pentapetalae</taxon>
        <taxon>asterids</taxon>
        <taxon>lamiids</taxon>
        <taxon>Solanales</taxon>
        <taxon>Solanaceae</taxon>
        <taxon>Solanoideae</taxon>
        <taxon>Capsiceae</taxon>
        <taxon>Capsicum</taxon>
    </lineage>
</organism>
<dbReference type="OrthoDB" id="3156807at2759"/>
<dbReference type="CDD" id="cd18808">
    <property type="entry name" value="SF1_C_Upf1"/>
    <property type="match status" value="1"/>
</dbReference>
<evidence type="ECO:0000256" key="1">
    <source>
        <dbReference type="ARBA" id="ARBA00022741"/>
    </source>
</evidence>
<dbReference type="PROSITE" id="PS51198">
    <property type="entry name" value="UVRD_HELICASE_ATP_BIND"/>
    <property type="match status" value="1"/>
</dbReference>
<dbReference type="InterPro" id="IPR011990">
    <property type="entry name" value="TPR-like_helical_dom_sf"/>
</dbReference>
<dbReference type="InterPro" id="IPR027417">
    <property type="entry name" value="P-loop_NTPase"/>
</dbReference>
<name>A0A2G2WVY6_CAPBA</name>
<dbReference type="InterPro" id="IPR045529">
    <property type="entry name" value="DUF6469"/>
</dbReference>
<evidence type="ECO:0000256" key="2">
    <source>
        <dbReference type="ARBA" id="ARBA00022801"/>
    </source>
</evidence>
<dbReference type="Pfam" id="PF13087">
    <property type="entry name" value="AAA_12"/>
    <property type="match status" value="1"/>
</dbReference>
<dbReference type="GO" id="GO:0005694">
    <property type="term" value="C:chromosome"/>
    <property type="evidence" value="ECO:0007669"/>
    <property type="project" value="UniProtKB-ARBA"/>
</dbReference>